<keyword evidence="1" id="KW-0059">Arsenical resistance</keyword>
<evidence type="ECO:0000256" key="1">
    <source>
        <dbReference type="ARBA" id="ARBA00022849"/>
    </source>
</evidence>
<protein>
    <submittedName>
        <fullName evidence="3">Transcriptional regulator, ArsR family</fullName>
    </submittedName>
</protein>
<dbReference type="SMART" id="SM00418">
    <property type="entry name" value="HTH_ARSR"/>
    <property type="match status" value="1"/>
</dbReference>
<dbReference type="GO" id="GO:0003700">
    <property type="term" value="F:DNA-binding transcription factor activity"/>
    <property type="evidence" value="ECO:0007669"/>
    <property type="project" value="InterPro"/>
</dbReference>
<dbReference type="Pfam" id="PF12840">
    <property type="entry name" value="HTH_20"/>
    <property type="match status" value="1"/>
</dbReference>
<dbReference type="PANTHER" id="PTHR43428:SF1">
    <property type="entry name" value="ARSENATE REDUCTASE"/>
    <property type="match status" value="1"/>
</dbReference>
<dbReference type="CDD" id="cd00090">
    <property type="entry name" value="HTH_ARSR"/>
    <property type="match status" value="1"/>
</dbReference>
<dbReference type="InterPro" id="IPR023485">
    <property type="entry name" value="Ptyr_pPase"/>
</dbReference>
<dbReference type="EMBL" id="FNNA01000010">
    <property type="protein sequence ID" value="SDX58885.1"/>
    <property type="molecule type" value="Genomic_DNA"/>
</dbReference>
<dbReference type="Pfam" id="PF01451">
    <property type="entry name" value="LMWPc"/>
    <property type="match status" value="1"/>
</dbReference>
<dbReference type="InterPro" id="IPR036196">
    <property type="entry name" value="Ptyr_pPase_sf"/>
</dbReference>
<dbReference type="Gene3D" id="3.40.50.2300">
    <property type="match status" value="1"/>
</dbReference>
<dbReference type="PANTHER" id="PTHR43428">
    <property type="entry name" value="ARSENATE REDUCTASE"/>
    <property type="match status" value="1"/>
</dbReference>
<organism evidence="3 4">
    <name type="scientific">Paracoccus sanguinis</name>
    <dbReference type="NCBI Taxonomy" id="1545044"/>
    <lineage>
        <taxon>Bacteria</taxon>
        <taxon>Pseudomonadati</taxon>
        <taxon>Pseudomonadota</taxon>
        <taxon>Alphaproteobacteria</taxon>
        <taxon>Rhodobacterales</taxon>
        <taxon>Paracoccaceae</taxon>
        <taxon>Paracoccus</taxon>
    </lineage>
</organism>
<dbReference type="GO" id="GO:0046685">
    <property type="term" value="P:response to arsenic-containing substance"/>
    <property type="evidence" value="ECO:0007669"/>
    <property type="project" value="UniProtKB-KW"/>
</dbReference>
<sequence length="275" mass="29191">MESSSALTAFAALSQDMRLQALRHLVAAEPDGLTAGEIAAALDARPNTLSTNLGVLSQANLVHSQREGRQIRYFARLDTIGALIGFLTDDCCGGNPAVCGPLTRSPEPTMHDAPFNVLFLCTGNSARSLIAEAVLNADPSGRFRAFSAGSQPAGIPNPRTIQLLDRLGHDTSQLRSKSWDEFAAPDAPRMDFVFTVCDAAAAEPCPYWPGQPMSAHWGVPDPAAATGSEAEIAAAFNAAHRTLATRIGLFTALPIGSLERMSLKRKLDQIGEARP</sequence>
<feature type="domain" description="HTH arsR-type" evidence="2">
    <location>
        <begin position="1"/>
        <end position="95"/>
    </location>
</feature>
<dbReference type="InterPro" id="IPR001845">
    <property type="entry name" value="HTH_ArsR_DNA-bd_dom"/>
</dbReference>
<dbReference type="InterPro" id="IPR036388">
    <property type="entry name" value="WH-like_DNA-bd_sf"/>
</dbReference>
<accession>A0A1H3CXM6</accession>
<gene>
    <name evidence="3" type="ORF">SAMN05444276_11024</name>
</gene>
<dbReference type="OrthoDB" id="9793058at2"/>
<evidence type="ECO:0000313" key="3">
    <source>
        <dbReference type="EMBL" id="SDX58885.1"/>
    </source>
</evidence>
<dbReference type="SUPFAM" id="SSF46785">
    <property type="entry name" value="Winged helix' DNA-binding domain"/>
    <property type="match status" value="1"/>
</dbReference>
<dbReference type="Gene3D" id="1.10.10.10">
    <property type="entry name" value="Winged helix-like DNA-binding domain superfamily/Winged helix DNA-binding domain"/>
    <property type="match status" value="1"/>
</dbReference>
<dbReference type="Proteomes" id="UP000182944">
    <property type="component" value="Unassembled WGS sequence"/>
</dbReference>
<evidence type="ECO:0000313" key="4">
    <source>
        <dbReference type="Proteomes" id="UP000182944"/>
    </source>
</evidence>
<dbReference type="SMART" id="SM00226">
    <property type="entry name" value="LMWPc"/>
    <property type="match status" value="1"/>
</dbReference>
<dbReference type="InterPro" id="IPR011991">
    <property type="entry name" value="ArsR-like_HTH"/>
</dbReference>
<proteinExistence type="predicted"/>
<reference evidence="4" key="1">
    <citation type="submission" date="2016-10" db="EMBL/GenBank/DDBJ databases">
        <authorList>
            <person name="Varghese N."/>
            <person name="Submissions S."/>
        </authorList>
    </citation>
    <scope>NUCLEOTIDE SEQUENCE [LARGE SCALE GENOMIC DNA]</scope>
    <source>
        <strain evidence="4">DSM 29303</strain>
    </source>
</reference>
<dbReference type="InterPro" id="IPR036390">
    <property type="entry name" value="WH_DNA-bd_sf"/>
</dbReference>
<dbReference type="AlphaFoldDB" id="A0A1H3CXM6"/>
<name>A0A1H3CXM6_9RHOB</name>
<keyword evidence="4" id="KW-1185">Reference proteome</keyword>
<dbReference type="CDD" id="cd16345">
    <property type="entry name" value="LMWP_ArsC"/>
    <property type="match status" value="1"/>
</dbReference>
<dbReference type="PROSITE" id="PS50987">
    <property type="entry name" value="HTH_ARSR_2"/>
    <property type="match status" value="1"/>
</dbReference>
<dbReference type="SUPFAM" id="SSF52788">
    <property type="entry name" value="Phosphotyrosine protein phosphatases I"/>
    <property type="match status" value="1"/>
</dbReference>
<dbReference type="STRING" id="1545044.SAMN05444276_11024"/>
<evidence type="ECO:0000259" key="2">
    <source>
        <dbReference type="PROSITE" id="PS50987"/>
    </source>
</evidence>